<evidence type="ECO:0000256" key="3">
    <source>
        <dbReference type="ARBA" id="ARBA00022679"/>
    </source>
</evidence>
<evidence type="ECO:0000256" key="1">
    <source>
        <dbReference type="ARBA" id="ARBA00004123"/>
    </source>
</evidence>
<dbReference type="PANTHER" id="PTHR13808">
    <property type="entry name" value="CBP/P300-RELATED"/>
    <property type="match status" value="1"/>
</dbReference>
<dbReference type="GO" id="GO:0000123">
    <property type="term" value="C:histone acetyltransferase complex"/>
    <property type="evidence" value="ECO:0007669"/>
    <property type="project" value="TreeGrafter"/>
</dbReference>
<dbReference type="GO" id="GO:0004402">
    <property type="term" value="F:histone acetyltransferase activity"/>
    <property type="evidence" value="ECO:0007669"/>
    <property type="project" value="InterPro"/>
</dbReference>
<dbReference type="OrthoDB" id="899at2759"/>
<dbReference type="PROSITE" id="PS51727">
    <property type="entry name" value="CBP_P300_HAT"/>
    <property type="match status" value="1"/>
</dbReference>
<dbReference type="HOGENOM" id="CLU_1082698_0_0_1"/>
<dbReference type="GO" id="GO:0031490">
    <property type="term" value="F:chromatin DNA binding"/>
    <property type="evidence" value="ECO:0007669"/>
    <property type="project" value="TreeGrafter"/>
</dbReference>
<dbReference type="InParanoid" id="G0NKU7"/>
<keyword evidence="3" id="KW-0808">Transferase</keyword>
<feature type="domain" description="CBP/p300-type HAT" evidence="10">
    <location>
        <begin position="1"/>
        <end position="257"/>
    </location>
</feature>
<dbReference type="PANTHER" id="PTHR13808:SF1">
    <property type="entry name" value="HISTONE ACETYLTRANSFERASE"/>
    <property type="match status" value="1"/>
</dbReference>
<evidence type="ECO:0000256" key="9">
    <source>
        <dbReference type="SAM" id="MobiDB-lite"/>
    </source>
</evidence>
<organism evidence="12">
    <name type="scientific">Caenorhabditis brenneri</name>
    <name type="common">Nematode worm</name>
    <dbReference type="NCBI Taxonomy" id="135651"/>
    <lineage>
        <taxon>Eukaryota</taxon>
        <taxon>Metazoa</taxon>
        <taxon>Ecdysozoa</taxon>
        <taxon>Nematoda</taxon>
        <taxon>Chromadorea</taxon>
        <taxon>Rhabditida</taxon>
        <taxon>Rhabditina</taxon>
        <taxon>Rhabditomorpha</taxon>
        <taxon>Rhabditoidea</taxon>
        <taxon>Rhabditidae</taxon>
        <taxon>Peloderinae</taxon>
        <taxon>Caenorhabditis</taxon>
    </lineage>
</organism>
<dbReference type="GO" id="GO:0045944">
    <property type="term" value="P:positive regulation of transcription by RNA polymerase II"/>
    <property type="evidence" value="ECO:0007669"/>
    <property type="project" value="TreeGrafter"/>
</dbReference>
<accession>G0NKU7</accession>
<proteinExistence type="predicted"/>
<dbReference type="STRING" id="135651.G0NKU7"/>
<keyword evidence="6" id="KW-0804">Transcription</keyword>
<sequence>MRIKKINKAAATRSNPRNHPVAVVDRDQSAQDKENGWQRSHKWCTINYLDSVPYFTRTVGGVKKTQVYDEIIYSYFEYSKMIGFERIHIFVCAIEGKNEYFFHRRPTLMELPDQDMLMSWYERLLHNGKKEIVWYVNTQRPTDGRRSRNRSVEDFIFEVSYSKFYRLAMEEELKSNKFSRPNFERVIESYPEERPNRLLFVHYKTKEVEGVEIEEETIDHKLTKSRSNWLKTLRKNDLSFASIDEAKNCCHSQNARI</sequence>
<feature type="region of interest" description="Disordered" evidence="9">
    <location>
        <begin position="1"/>
        <end position="34"/>
    </location>
</feature>
<keyword evidence="7" id="KW-0539">Nucleus</keyword>
<evidence type="ECO:0000256" key="2">
    <source>
        <dbReference type="ARBA" id="ARBA00013184"/>
    </source>
</evidence>
<dbReference type="Proteomes" id="UP000008068">
    <property type="component" value="Unassembled WGS sequence"/>
</dbReference>
<evidence type="ECO:0000256" key="8">
    <source>
        <dbReference type="ARBA" id="ARBA00048017"/>
    </source>
</evidence>
<dbReference type="InterPro" id="IPR013178">
    <property type="entry name" value="Histone_AcTrfase_Rtt109/CBP"/>
</dbReference>
<dbReference type="GO" id="GO:0003713">
    <property type="term" value="F:transcription coactivator activity"/>
    <property type="evidence" value="ECO:0007669"/>
    <property type="project" value="TreeGrafter"/>
</dbReference>
<keyword evidence="5" id="KW-0805">Transcription regulation</keyword>
<dbReference type="GO" id="GO:0005667">
    <property type="term" value="C:transcription regulator complex"/>
    <property type="evidence" value="ECO:0007669"/>
    <property type="project" value="TreeGrafter"/>
</dbReference>
<evidence type="ECO:0000256" key="5">
    <source>
        <dbReference type="ARBA" id="ARBA00023015"/>
    </source>
</evidence>
<comment type="catalytic activity">
    <reaction evidence="8">
        <text>L-lysyl-[protein] + acetyl-CoA = N(6)-acetyl-L-lysyl-[protein] + CoA + H(+)</text>
        <dbReference type="Rhea" id="RHEA:45948"/>
        <dbReference type="Rhea" id="RHEA-COMP:9752"/>
        <dbReference type="Rhea" id="RHEA-COMP:10731"/>
        <dbReference type="ChEBI" id="CHEBI:15378"/>
        <dbReference type="ChEBI" id="CHEBI:29969"/>
        <dbReference type="ChEBI" id="CHEBI:57287"/>
        <dbReference type="ChEBI" id="CHEBI:57288"/>
        <dbReference type="ChEBI" id="CHEBI:61930"/>
        <dbReference type="EC" id="2.3.1.48"/>
    </reaction>
</comment>
<evidence type="ECO:0000256" key="6">
    <source>
        <dbReference type="ARBA" id="ARBA00023163"/>
    </source>
</evidence>
<dbReference type="EMBL" id="GL379902">
    <property type="protein sequence ID" value="EGT33141.1"/>
    <property type="molecule type" value="Genomic_DNA"/>
</dbReference>
<protein>
    <recommendedName>
        <fullName evidence="2">histone acetyltransferase</fullName>
        <ecNumber evidence="2">2.3.1.48</ecNumber>
    </recommendedName>
</protein>
<gene>
    <name evidence="11" type="ORF">CAEBREN_15605</name>
</gene>
<feature type="compositionally biased region" description="Basic and acidic residues" evidence="9">
    <location>
        <begin position="24"/>
        <end position="34"/>
    </location>
</feature>
<keyword evidence="12" id="KW-1185">Reference proteome</keyword>
<comment type="subcellular location">
    <subcellularLocation>
        <location evidence="1">Nucleus</location>
    </subcellularLocation>
</comment>
<dbReference type="eggNOG" id="KOG1778">
    <property type="taxonomic scope" value="Eukaryota"/>
</dbReference>
<evidence type="ECO:0000313" key="11">
    <source>
        <dbReference type="EMBL" id="EGT33141.1"/>
    </source>
</evidence>
<evidence type="ECO:0000256" key="4">
    <source>
        <dbReference type="ARBA" id="ARBA00022853"/>
    </source>
</evidence>
<dbReference type="GO" id="GO:0005634">
    <property type="term" value="C:nucleus"/>
    <property type="evidence" value="ECO:0007669"/>
    <property type="project" value="UniProtKB-SubCell"/>
</dbReference>
<dbReference type="InterPro" id="IPR031162">
    <property type="entry name" value="CBP_P300_HAT"/>
</dbReference>
<keyword evidence="4" id="KW-0156">Chromatin regulator</keyword>
<reference evidence="12" key="1">
    <citation type="submission" date="2011-07" db="EMBL/GenBank/DDBJ databases">
        <authorList>
            <consortium name="Caenorhabditis brenneri Sequencing and Analysis Consortium"/>
            <person name="Wilson R.K."/>
        </authorList>
    </citation>
    <scope>NUCLEOTIDE SEQUENCE [LARGE SCALE GENOMIC DNA]</scope>
    <source>
        <strain evidence="12">PB2801</strain>
    </source>
</reference>
<dbReference type="EC" id="2.3.1.48" evidence="2"/>
<dbReference type="SMART" id="SM01250">
    <property type="entry name" value="KAT11"/>
    <property type="match status" value="1"/>
</dbReference>
<evidence type="ECO:0000256" key="7">
    <source>
        <dbReference type="ARBA" id="ARBA00023242"/>
    </source>
</evidence>
<evidence type="ECO:0000313" key="12">
    <source>
        <dbReference type="Proteomes" id="UP000008068"/>
    </source>
</evidence>
<evidence type="ECO:0000259" key="10">
    <source>
        <dbReference type="PROSITE" id="PS51727"/>
    </source>
</evidence>
<name>G0NKU7_CAEBE</name>
<dbReference type="AlphaFoldDB" id="G0NKU7"/>